<feature type="signal peptide" evidence="3">
    <location>
        <begin position="1"/>
        <end position="22"/>
    </location>
</feature>
<organism evidence="5 6">
    <name type="scientific">Thalassolituus marinus</name>
    <dbReference type="NCBI Taxonomy" id="671053"/>
    <lineage>
        <taxon>Bacteria</taxon>
        <taxon>Pseudomonadati</taxon>
        <taxon>Pseudomonadota</taxon>
        <taxon>Gammaproteobacteria</taxon>
        <taxon>Oceanospirillales</taxon>
        <taxon>Oceanospirillaceae</taxon>
        <taxon>Thalassolituus</taxon>
    </lineage>
</organism>
<reference evidence="5 6" key="1">
    <citation type="submission" date="2020-12" db="EMBL/GenBank/DDBJ databases">
        <title>Novel Thalassolituus-related marine hydrocarbonoclastic bacteria mediated algae-derived hydrocarbons mineralization in twilight zone of the northern South China Sea.</title>
        <authorList>
            <person name="Dong C."/>
        </authorList>
    </citation>
    <scope>NUCLEOTIDE SEQUENCE [LARGE SCALE GENOMIC DNA]</scope>
    <source>
        <strain evidence="5 6">IMCC1826</strain>
    </source>
</reference>
<evidence type="ECO:0000313" key="6">
    <source>
        <dbReference type="Proteomes" id="UP000714380"/>
    </source>
</evidence>
<dbReference type="InterPro" id="IPR013766">
    <property type="entry name" value="Thioredoxin_domain"/>
</dbReference>
<accession>A0ABS7ZN10</accession>
<dbReference type="Pfam" id="PF02630">
    <property type="entry name" value="SCO1-SenC"/>
    <property type="match status" value="1"/>
</dbReference>
<evidence type="ECO:0000313" key="5">
    <source>
        <dbReference type="EMBL" id="MCA6063082.1"/>
    </source>
</evidence>
<dbReference type="Gene3D" id="3.40.30.10">
    <property type="entry name" value="Glutaredoxin"/>
    <property type="match status" value="1"/>
</dbReference>
<feature type="chain" id="PRO_5045719032" evidence="3">
    <location>
        <begin position="23"/>
        <end position="203"/>
    </location>
</feature>
<protein>
    <submittedName>
        <fullName evidence="5">SCO family protein</fullName>
    </submittedName>
</protein>
<sequence length="203" mass="22026">MKKAIVAGLLMLGALLAGIYQAMPTSSGADDVLDQKGVVLFPRSLPVRAAAFTDQQGQAVSLASFQGKNLLVFFGYTFCPDICPTTLMDLSRTWKQLPDELKQQWQVILVSVDPARDTPESLAPYMGYFNKAFVAFTGNGQSLSQLAADLNAVYQRVDRGDAAYLMDHSANLAVLDSAGHYRGYIAPPHNAARMVPLLQALSR</sequence>
<evidence type="ECO:0000256" key="3">
    <source>
        <dbReference type="SAM" id="SignalP"/>
    </source>
</evidence>
<evidence type="ECO:0000256" key="2">
    <source>
        <dbReference type="ARBA" id="ARBA00023008"/>
    </source>
</evidence>
<name>A0ABS7ZN10_9GAMM</name>
<keyword evidence="3" id="KW-0732">Signal</keyword>
<evidence type="ECO:0000256" key="1">
    <source>
        <dbReference type="ARBA" id="ARBA00010996"/>
    </source>
</evidence>
<proteinExistence type="inferred from homology"/>
<dbReference type="InterPro" id="IPR003782">
    <property type="entry name" value="SCO1/SenC"/>
</dbReference>
<dbReference type="RefSeq" id="WP_225672727.1">
    <property type="nucleotide sequence ID" value="NZ_JAEDAH010000024.1"/>
</dbReference>
<dbReference type="CDD" id="cd02968">
    <property type="entry name" value="SCO"/>
    <property type="match status" value="1"/>
</dbReference>
<dbReference type="EMBL" id="JAEDAH010000024">
    <property type="protein sequence ID" value="MCA6063082.1"/>
    <property type="molecule type" value="Genomic_DNA"/>
</dbReference>
<keyword evidence="6" id="KW-1185">Reference proteome</keyword>
<dbReference type="PANTHER" id="PTHR12151:SF25">
    <property type="entry name" value="LINALOOL DEHYDRATASE_ISOMERASE DOMAIN-CONTAINING PROTEIN"/>
    <property type="match status" value="1"/>
</dbReference>
<comment type="similarity">
    <text evidence="1">Belongs to the SCO1/2 family.</text>
</comment>
<dbReference type="PROSITE" id="PS51352">
    <property type="entry name" value="THIOREDOXIN_2"/>
    <property type="match status" value="1"/>
</dbReference>
<dbReference type="PANTHER" id="PTHR12151">
    <property type="entry name" value="ELECTRON TRANSPORT PROTIN SCO1/SENC FAMILY MEMBER"/>
    <property type="match status" value="1"/>
</dbReference>
<dbReference type="Proteomes" id="UP000714380">
    <property type="component" value="Unassembled WGS sequence"/>
</dbReference>
<comment type="caution">
    <text evidence="5">The sequence shown here is derived from an EMBL/GenBank/DDBJ whole genome shotgun (WGS) entry which is preliminary data.</text>
</comment>
<dbReference type="InterPro" id="IPR036249">
    <property type="entry name" value="Thioredoxin-like_sf"/>
</dbReference>
<evidence type="ECO:0000259" key="4">
    <source>
        <dbReference type="PROSITE" id="PS51352"/>
    </source>
</evidence>
<keyword evidence="2" id="KW-0186">Copper</keyword>
<dbReference type="SUPFAM" id="SSF52833">
    <property type="entry name" value="Thioredoxin-like"/>
    <property type="match status" value="1"/>
</dbReference>
<gene>
    <name evidence="5" type="ORF">I9W95_05615</name>
</gene>
<feature type="domain" description="Thioredoxin" evidence="4">
    <location>
        <begin position="39"/>
        <end position="203"/>
    </location>
</feature>